<keyword evidence="2" id="KW-0812">Transmembrane</keyword>
<feature type="domain" description="PX" evidence="3">
    <location>
        <begin position="383"/>
        <end position="506"/>
    </location>
</feature>
<dbReference type="InterPro" id="IPR003114">
    <property type="entry name" value="Phox_assoc"/>
</dbReference>
<gene>
    <name evidence="4" type="ORF">LOD99_9998</name>
</gene>
<sequence>MKISLSNSLPILCIFLKTRSIEELNTLLYILVLFCLVQICYLTSPLVCLLVFIFTTLPGAVFTHFYFSGRLRHSKTKNDNISQFYSQTISKEDRHYEIQDADSVIETEIESQLDQTLSNFTNILIDNLISEWYTSIADNNELQNKSFPHINLALSNLCERAQALPLTQLSTHLLLQGLTPYFASIEHALQDTTEPFLQRLQQARTVHNFESSDYAHPALRNQAATHMYAEHMFDILLQASDLSTNLKDSFLFRSVLRDVISTSFILKLFDIVSKPHFLYQCLTFVFSLQFPSNTTQTRSTTQNVIEKQFIDDVTLETDSLPSLRARNLKAMNRKSKSYDIPDRSSRCLVRKHSHSTKDYTDIGTMIKERRGEVGRDVPQSVNPNSISIFEHELVQESLSSSYYIYSIWVPKVITNRFNQSDACIVKHRFREFEHLYRSLQNSCKELMRGISFPSKLSQIRIGTLSNHFIMRRRMLLENFLKAICVRDLVLQTADVQIFLGISTRRKQDIGKASSVSRVSRVSRAFNVNTSDFPVTQNVEDVVLKLRVFVTKQLLFSDTTESSPVLSLDPTDSSSPSYSIHTHTDDIIPLKQCVDAMTKEFSIARVLRDVTMSVLNGENVESNKRAGELMGEFPFTSSLYLFGATVLRNKQLWINTETFLILLLEMLGDSSTKILQGKMEELNTDKRITTYFEMLERKFFPDGKLHLVKPDSLSPEELNQAKSTACQTIYTFIPDLIKSVIGDDELKKAIAYCLDCLSNQAMNR</sequence>
<dbReference type="Pfam" id="PF00787">
    <property type="entry name" value="PX"/>
    <property type="match status" value="1"/>
</dbReference>
<dbReference type="Proteomes" id="UP001165289">
    <property type="component" value="Unassembled WGS sequence"/>
</dbReference>
<dbReference type="Gene3D" id="3.30.1520.10">
    <property type="entry name" value="Phox-like domain"/>
    <property type="match status" value="1"/>
</dbReference>
<dbReference type="InterPro" id="IPR013937">
    <property type="entry name" value="Sorting_nexin_C"/>
</dbReference>
<reference evidence="4 5" key="1">
    <citation type="journal article" date="2023" name="BMC Biol.">
        <title>The compact genome of the sponge Oopsacas minuta (Hexactinellida) is lacking key metazoan core genes.</title>
        <authorList>
            <person name="Santini S."/>
            <person name="Schenkelaars Q."/>
            <person name="Jourda C."/>
            <person name="Duchesne M."/>
            <person name="Belahbib H."/>
            <person name="Rocher C."/>
            <person name="Selva M."/>
            <person name="Riesgo A."/>
            <person name="Vervoort M."/>
            <person name="Leys S.P."/>
            <person name="Kodjabachian L."/>
            <person name="Le Bivic A."/>
            <person name="Borchiellini C."/>
            <person name="Claverie J.M."/>
            <person name="Renard E."/>
        </authorList>
    </citation>
    <scope>NUCLEOTIDE SEQUENCE [LARGE SCALE GENOMIC DNA]</scope>
    <source>
        <strain evidence="4">SPO-2</strain>
    </source>
</reference>
<evidence type="ECO:0000313" key="5">
    <source>
        <dbReference type="Proteomes" id="UP001165289"/>
    </source>
</evidence>
<dbReference type="InterPro" id="IPR036871">
    <property type="entry name" value="PX_dom_sf"/>
</dbReference>
<dbReference type="PANTHER" id="PTHR22775:SF3">
    <property type="entry name" value="SORTING NEXIN-13"/>
    <property type="match status" value="1"/>
</dbReference>
<dbReference type="AlphaFoldDB" id="A0AAV7KKK5"/>
<dbReference type="EMBL" id="JAKMXF010000014">
    <property type="protein sequence ID" value="KAI6661330.1"/>
    <property type="molecule type" value="Genomic_DNA"/>
</dbReference>
<comment type="caution">
    <text evidence="4">The sequence shown here is derived from an EMBL/GenBank/DDBJ whole genome shotgun (WGS) entry which is preliminary data.</text>
</comment>
<evidence type="ECO:0000259" key="3">
    <source>
        <dbReference type="PROSITE" id="PS50195"/>
    </source>
</evidence>
<accession>A0AAV7KKK5</accession>
<evidence type="ECO:0000256" key="2">
    <source>
        <dbReference type="SAM" id="Phobius"/>
    </source>
</evidence>
<protein>
    <recommendedName>
        <fullName evidence="3">PX domain-containing protein</fullName>
    </recommendedName>
</protein>
<dbReference type="PANTHER" id="PTHR22775">
    <property type="entry name" value="SORTING NEXIN"/>
    <property type="match status" value="1"/>
</dbReference>
<evidence type="ECO:0000256" key="1">
    <source>
        <dbReference type="ARBA" id="ARBA00010883"/>
    </source>
</evidence>
<keyword evidence="2" id="KW-1133">Transmembrane helix</keyword>
<dbReference type="Pfam" id="PF02194">
    <property type="entry name" value="PXA"/>
    <property type="match status" value="1"/>
</dbReference>
<dbReference type="Pfam" id="PF08628">
    <property type="entry name" value="Nexin_C"/>
    <property type="match status" value="1"/>
</dbReference>
<keyword evidence="5" id="KW-1185">Reference proteome</keyword>
<evidence type="ECO:0000313" key="4">
    <source>
        <dbReference type="EMBL" id="KAI6661330.1"/>
    </source>
</evidence>
<feature type="transmembrane region" description="Helical" evidence="2">
    <location>
        <begin position="26"/>
        <end position="44"/>
    </location>
</feature>
<proteinExistence type="inferred from homology"/>
<comment type="similarity">
    <text evidence="1">Belongs to the sorting nexin family.</text>
</comment>
<name>A0AAV7KKK5_9METZ</name>
<dbReference type="PROSITE" id="PS50195">
    <property type="entry name" value="PX"/>
    <property type="match status" value="1"/>
</dbReference>
<organism evidence="4 5">
    <name type="scientific">Oopsacas minuta</name>
    <dbReference type="NCBI Taxonomy" id="111878"/>
    <lineage>
        <taxon>Eukaryota</taxon>
        <taxon>Metazoa</taxon>
        <taxon>Porifera</taxon>
        <taxon>Hexactinellida</taxon>
        <taxon>Hexasterophora</taxon>
        <taxon>Lyssacinosida</taxon>
        <taxon>Leucopsacidae</taxon>
        <taxon>Oopsacas</taxon>
    </lineage>
</organism>
<keyword evidence="2" id="KW-0472">Membrane</keyword>
<dbReference type="GO" id="GO:0035091">
    <property type="term" value="F:phosphatidylinositol binding"/>
    <property type="evidence" value="ECO:0007669"/>
    <property type="project" value="InterPro"/>
</dbReference>
<dbReference type="SUPFAM" id="SSF64268">
    <property type="entry name" value="PX domain"/>
    <property type="match status" value="1"/>
</dbReference>
<dbReference type="InterPro" id="IPR001683">
    <property type="entry name" value="PX_dom"/>
</dbReference>